<name>A0AA87Y336_9BURK</name>
<dbReference type="Gene3D" id="3.40.190.10">
    <property type="entry name" value="Periplasmic binding protein-like II"/>
    <property type="match status" value="2"/>
</dbReference>
<keyword evidence="1" id="KW-0732">Signal</keyword>
<dbReference type="EMBL" id="BMWW01000003">
    <property type="protein sequence ID" value="GGY87212.1"/>
    <property type="molecule type" value="Genomic_DNA"/>
</dbReference>
<sequence length="276" mass="30073">MVHNRAETAIGGRAGRLPALLLAALVLAFPMPSHAAPAQEGTPIITLCYERADVRPWRTQAGEGLNFDLLRLVAERAGVAFNFQSMPFKRCLALLKANAVDGVFAVSFKPDRLELGQYPGGATPDPSKRMHIDRYVLLRRKGSALDWDGKALRNVDGAIGAQLGYSITDQLRSLNVTVDEGSQRSDELIRKLLAGRVAGAALGGSDARTLLDGPYGPQIEACPIPLVEKPYFLMLSHALVEKQPALAQRIWATIEQVRNGPAYRQLERADSRGARR</sequence>
<feature type="signal peptide" evidence="1">
    <location>
        <begin position="1"/>
        <end position="35"/>
    </location>
</feature>
<evidence type="ECO:0000313" key="4">
    <source>
        <dbReference type="Proteomes" id="UP000619512"/>
    </source>
</evidence>
<proteinExistence type="predicted"/>
<dbReference type="InterPro" id="IPR001638">
    <property type="entry name" value="Solute-binding_3/MltF_N"/>
</dbReference>
<dbReference type="Pfam" id="PF00497">
    <property type="entry name" value="SBP_bac_3"/>
    <property type="match status" value="1"/>
</dbReference>
<reference evidence="3" key="2">
    <citation type="submission" date="2022-12" db="EMBL/GenBank/DDBJ databases">
        <authorList>
            <person name="Sun Q."/>
            <person name="Kim S."/>
        </authorList>
    </citation>
    <scope>NUCLEOTIDE SEQUENCE</scope>
    <source>
        <strain evidence="3">KCTC 12344</strain>
    </source>
</reference>
<accession>A0AA87Y336</accession>
<dbReference type="Proteomes" id="UP000619512">
    <property type="component" value="Unassembled WGS sequence"/>
</dbReference>
<dbReference type="SUPFAM" id="SSF53850">
    <property type="entry name" value="Periplasmic binding protein-like II"/>
    <property type="match status" value="1"/>
</dbReference>
<feature type="domain" description="Solute-binding protein family 3/N-terminal" evidence="2">
    <location>
        <begin position="61"/>
        <end position="115"/>
    </location>
</feature>
<protein>
    <recommendedName>
        <fullName evidence="2">Solute-binding protein family 3/N-terminal domain-containing protein</fullName>
    </recommendedName>
</protein>
<gene>
    <name evidence="3" type="ORF">GCM10007388_20660</name>
</gene>
<evidence type="ECO:0000313" key="3">
    <source>
        <dbReference type="EMBL" id="GGY87212.1"/>
    </source>
</evidence>
<reference evidence="3" key="1">
    <citation type="journal article" date="2014" name="Int. J. Syst. Evol. Microbiol.">
        <title>Complete genome sequence of Corynebacterium casei LMG S-19264T (=DSM 44701T), isolated from a smear-ripened cheese.</title>
        <authorList>
            <consortium name="US DOE Joint Genome Institute (JGI-PGF)"/>
            <person name="Walter F."/>
            <person name="Albersmeier A."/>
            <person name="Kalinowski J."/>
            <person name="Ruckert C."/>
        </authorList>
    </citation>
    <scope>NUCLEOTIDE SEQUENCE</scope>
    <source>
        <strain evidence="3">KCTC 12344</strain>
    </source>
</reference>
<dbReference type="RefSeq" id="WP_229510416.1">
    <property type="nucleotide sequence ID" value="NZ_BMWW01000003.1"/>
</dbReference>
<evidence type="ECO:0000259" key="2">
    <source>
        <dbReference type="Pfam" id="PF00497"/>
    </source>
</evidence>
<evidence type="ECO:0000256" key="1">
    <source>
        <dbReference type="SAM" id="SignalP"/>
    </source>
</evidence>
<feature type="chain" id="PRO_5041643618" description="Solute-binding protein family 3/N-terminal domain-containing protein" evidence="1">
    <location>
        <begin position="36"/>
        <end position="276"/>
    </location>
</feature>
<dbReference type="AlphaFoldDB" id="A0AA87Y336"/>
<comment type="caution">
    <text evidence="3">The sequence shown here is derived from an EMBL/GenBank/DDBJ whole genome shotgun (WGS) entry which is preliminary data.</text>
</comment>
<organism evidence="3 4">
    <name type="scientific">Pseudoduganella plicata</name>
    <dbReference type="NCBI Taxonomy" id="321984"/>
    <lineage>
        <taxon>Bacteria</taxon>
        <taxon>Pseudomonadati</taxon>
        <taxon>Pseudomonadota</taxon>
        <taxon>Betaproteobacteria</taxon>
        <taxon>Burkholderiales</taxon>
        <taxon>Oxalobacteraceae</taxon>
        <taxon>Telluria group</taxon>
        <taxon>Pseudoduganella</taxon>
    </lineage>
</organism>